<sequence>MNHPTFSALPTQAQSALANLSSAVAGVVPIDVRTWQIDVSILPLEKDGLQLIQEVSEWAGKSKACLYYFECCSPSIDLAKVERVFADAKAHETNDRAYPRLNTSGKCFYVGSSQSVAKRLTEHLGYGAKKTYALQFIHWSRPLSLHLEFVCAKYPETTPSAVVQTLEDTLWETKAPMFGRQGRK</sequence>
<dbReference type="Proteomes" id="UP000249396">
    <property type="component" value="Unassembled WGS sequence"/>
</dbReference>
<organism evidence="1 2">
    <name type="scientific">Candidatus Methylumidiphilus alinenensis</name>
    <dbReference type="NCBI Taxonomy" id="2202197"/>
    <lineage>
        <taxon>Bacteria</taxon>
        <taxon>Pseudomonadati</taxon>
        <taxon>Pseudomonadota</taxon>
        <taxon>Gammaproteobacteria</taxon>
        <taxon>Methylococcales</taxon>
        <taxon>Candidatus Methylumidiphilus</taxon>
    </lineage>
</organism>
<protein>
    <recommendedName>
        <fullName evidence="3">GIY-YIG domain-containing protein</fullName>
    </recommendedName>
</protein>
<evidence type="ECO:0008006" key="3">
    <source>
        <dbReference type="Google" id="ProtNLM"/>
    </source>
</evidence>
<comment type="caution">
    <text evidence="1">The sequence shown here is derived from an EMBL/GenBank/DDBJ whole genome shotgun (WGS) entry which is preliminary data.</text>
</comment>
<gene>
    <name evidence="1" type="ORF">DM484_01895</name>
</gene>
<evidence type="ECO:0000313" key="2">
    <source>
        <dbReference type="Proteomes" id="UP000249396"/>
    </source>
</evidence>
<proteinExistence type="predicted"/>
<evidence type="ECO:0000313" key="1">
    <source>
        <dbReference type="EMBL" id="PZN85024.1"/>
    </source>
</evidence>
<name>A0A2W4TKU3_9GAMM</name>
<dbReference type="AlphaFoldDB" id="A0A2W4TKU3"/>
<accession>A0A2W4TKU3</accession>
<dbReference type="EMBL" id="QJPH01000136">
    <property type="protein sequence ID" value="PZN85024.1"/>
    <property type="molecule type" value="Genomic_DNA"/>
</dbReference>
<reference evidence="1 2" key="1">
    <citation type="journal article" date="2018" name="Aquat. Microb. Ecol.">
        <title>Gammaproteobacterial methanotrophs dominate.</title>
        <authorList>
            <person name="Rissanen A.J."/>
            <person name="Saarenheimo J."/>
            <person name="Tiirola M."/>
            <person name="Peura S."/>
            <person name="Aalto S.L."/>
            <person name="Karvinen A."/>
            <person name="Nykanen H."/>
        </authorList>
    </citation>
    <scope>NUCLEOTIDE SEQUENCE [LARGE SCALE GENOMIC DNA]</scope>
    <source>
        <strain evidence="1">AMbin10</strain>
    </source>
</reference>